<dbReference type="Pfam" id="PF07732">
    <property type="entry name" value="Cu-oxidase_3"/>
    <property type="match status" value="1"/>
</dbReference>
<evidence type="ECO:0000256" key="5">
    <source>
        <dbReference type="ARBA" id="ARBA00012297"/>
    </source>
</evidence>
<reference evidence="18" key="1">
    <citation type="journal article" date="2020" name="Genome Biol.">
        <title>Gamete binning: chromosome-level and haplotype-resolved genome assembly enabled by high-throughput single-cell sequencing of gamete genomes.</title>
        <authorList>
            <person name="Campoy J.A."/>
            <person name="Sun H."/>
            <person name="Goel M."/>
            <person name="Jiao W.-B."/>
            <person name="Folz-Donahue K."/>
            <person name="Wang N."/>
            <person name="Rubio M."/>
            <person name="Liu C."/>
            <person name="Kukat C."/>
            <person name="Ruiz D."/>
            <person name="Huettel B."/>
            <person name="Schneeberger K."/>
        </authorList>
    </citation>
    <scope>NUCLEOTIDE SEQUENCE [LARGE SCALE GENOMIC DNA]</scope>
    <source>
        <strain evidence="18">cv. Rojo Pasion</strain>
    </source>
</reference>
<dbReference type="InterPro" id="IPR045087">
    <property type="entry name" value="Cu-oxidase_fam"/>
</dbReference>
<dbReference type="GO" id="GO:0046274">
    <property type="term" value="P:lignin catabolic process"/>
    <property type="evidence" value="ECO:0007669"/>
    <property type="project" value="UniProtKB-KW"/>
</dbReference>
<dbReference type="GO" id="GO:0052716">
    <property type="term" value="F:hydroquinone:oxygen oxidoreductase activity"/>
    <property type="evidence" value="ECO:0007669"/>
    <property type="project" value="UniProtKB-EC"/>
</dbReference>
<sequence length="376" mass="42239">MIEVKEATCRRLCSTKKILTVNGKFPGPVLQAHKVIRSTSMSITKAATASPVTGNMHGVKQPRNPWSDGPEYITQCPIQPGDQFKQTIIFSNEEGTIWWHAHNDWARATVHGAIFVYPTRGASYPFPKPHEQVQIILGQWWRRDVREVLEEFIRTGGAPNVSDVHTINGQPGDLYSCSKSETFKLLVDQNKTYLLRIVNAAMNTIFFYSIANHNLTVVGVDGSYTKPVTTDYMTISPGQTLDALLITNQQVGQYYMAARAYSSTLLIPDKLGCANRSSNNLHGFSFYIVGWGFGNFDKDKDPLNYNLIDPPLRNTVAVPISGWAAIRFHADNPGVWFLHCHLERHLTWGMNTVFIVKNGKNKKERLLPPPPRMPPC</sequence>
<gene>
    <name evidence="17" type="ORF">ORAREDHAP_LOCUS48150</name>
</gene>
<keyword evidence="12" id="KW-0325">Glycoprotein</keyword>
<evidence type="ECO:0000313" key="17">
    <source>
        <dbReference type="EMBL" id="CAB4319993.1"/>
    </source>
</evidence>
<dbReference type="PROSITE" id="PS00079">
    <property type="entry name" value="MULTICOPPER_OXIDASE1"/>
    <property type="match status" value="1"/>
</dbReference>
<keyword evidence="10" id="KW-0560">Oxidoreductase</keyword>
<protein>
    <recommendedName>
        <fullName evidence="5">laccase</fullName>
        <ecNumber evidence="5">1.10.3.2</ecNumber>
    </recommendedName>
</protein>
<keyword evidence="7" id="KW-0964">Secreted</keyword>
<keyword evidence="18" id="KW-1185">Reference proteome</keyword>
<dbReference type="AlphaFoldDB" id="A0A6J5Y6D3"/>
<evidence type="ECO:0000259" key="16">
    <source>
        <dbReference type="Pfam" id="PF07732"/>
    </source>
</evidence>
<dbReference type="InterPro" id="IPR034285">
    <property type="entry name" value="CuRO_2_LCC"/>
</dbReference>
<dbReference type="Pfam" id="PF00394">
    <property type="entry name" value="Cu-oxidase"/>
    <property type="match status" value="1"/>
</dbReference>
<dbReference type="EMBL" id="CAEKKB010000008">
    <property type="protein sequence ID" value="CAB4319993.1"/>
    <property type="molecule type" value="Genomic_DNA"/>
</dbReference>
<keyword evidence="11" id="KW-0186">Copper</keyword>
<evidence type="ECO:0000256" key="12">
    <source>
        <dbReference type="ARBA" id="ARBA00023180"/>
    </source>
</evidence>
<dbReference type="InterPro" id="IPR011706">
    <property type="entry name" value="Cu-oxidase_C"/>
</dbReference>
<evidence type="ECO:0000256" key="7">
    <source>
        <dbReference type="ARBA" id="ARBA00022525"/>
    </source>
</evidence>
<dbReference type="SUPFAM" id="SSF49503">
    <property type="entry name" value="Cupredoxins"/>
    <property type="match status" value="3"/>
</dbReference>
<evidence type="ECO:0000256" key="4">
    <source>
        <dbReference type="ARBA" id="ARBA00010609"/>
    </source>
</evidence>
<dbReference type="InterPro" id="IPR001117">
    <property type="entry name" value="Cu-oxidase_2nd"/>
</dbReference>
<keyword evidence="6" id="KW-0052">Apoplast</keyword>
<dbReference type="PANTHER" id="PTHR11709:SF443">
    <property type="entry name" value="LACCASE-15"/>
    <property type="match status" value="1"/>
</dbReference>
<evidence type="ECO:0000256" key="10">
    <source>
        <dbReference type="ARBA" id="ARBA00023002"/>
    </source>
</evidence>
<dbReference type="InterPro" id="IPR008972">
    <property type="entry name" value="Cupredoxin"/>
</dbReference>
<feature type="domain" description="Plastocyanin-like" evidence="16">
    <location>
        <begin position="4"/>
        <end position="119"/>
    </location>
</feature>
<dbReference type="InterPro" id="IPR033138">
    <property type="entry name" value="Cu_oxidase_CS"/>
</dbReference>
<name>A0A6J5Y6D3_PRUAR</name>
<comment type="catalytic activity">
    <reaction evidence="1">
        <text>4 hydroquinone + O2 = 4 benzosemiquinone + 2 H2O</text>
        <dbReference type="Rhea" id="RHEA:11276"/>
        <dbReference type="ChEBI" id="CHEBI:15377"/>
        <dbReference type="ChEBI" id="CHEBI:15379"/>
        <dbReference type="ChEBI" id="CHEBI:17594"/>
        <dbReference type="ChEBI" id="CHEBI:17977"/>
        <dbReference type="EC" id="1.10.3.2"/>
    </reaction>
</comment>
<dbReference type="CDD" id="cd13875">
    <property type="entry name" value="CuRO_2_LCC_plant"/>
    <property type="match status" value="1"/>
</dbReference>
<evidence type="ECO:0000256" key="9">
    <source>
        <dbReference type="ARBA" id="ARBA00022737"/>
    </source>
</evidence>
<keyword evidence="13" id="KW-0439">Lignin degradation</keyword>
<evidence type="ECO:0000256" key="2">
    <source>
        <dbReference type="ARBA" id="ARBA00001935"/>
    </source>
</evidence>
<feature type="domain" description="Plastocyanin-like" evidence="14">
    <location>
        <begin position="132"/>
        <end position="264"/>
    </location>
</feature>
<evidence type="ECO:0000313" key="18">
    <source>
        <dbReference type="Proteomes" id="UP000507245"/>
    </source>
</evidence>
<evidence type="ECO:0000256" key="3">
    <source>
        <dbReference type="ARBA" id="ARBA00004271"/>
    </source>
</evidence>
<keyword evidence="8" id="KW-0479">Metal-binding</keyword>
<accession>A0A6J5Y6D3</accession>
<dbReference type="Pfam" id="PF07731">
    <property type="entry name" value="Cu-oxidase_2"/>
    <property type="match status" value="1"/>
</dbReference>
<dbReference type="InterPro" id="IPR002355">
    <property type="entry name" value="Cu_oxidase_Cu_BS"/>
</dbReference>
<comment type="cofactor">
    <cofactor evidence="2">
        <name>Cu cation</name>
        <dbReference type="ChEBI" id="CHEBI:23378"/>
    </cofactor>
</comment>
<comment type="similarity">
    <text evidence="4">Belongs to the multicopper oxidase family.</text>
</comment>
<evidence type="ECO:0000256" key="11">
    <source>
        <dbReference type="ARBA" id="ARBA00023008"/>
    </source>
</evidence>
<comment type="subcellular location">
    <subcellularLocation>
        <location evidence="3">Secreted</location>
        <location evidence="3">Extracellular space</location>
        <location evidence="3">Apoplast</location>
    </subcellularLocation>
</comment>
<dbReference type="GO" id="GO:0005507">
    <property type="term" value="F:copper ion binding"/>
    <property type="evidence" value="ECO:0007669"/>
    <property type="project" value="InterPro"/>
</dbReference>
<evidence type="ECO:0000256" key="6">
    <source>
        <dbReference type="ARBA" id="ARBA00022523"/>
    </source>
</evidence>
<dbReference type="InterPro" id="IPR011707">
    <property type="entry name" value="Cu-oxidase-like_N"/>
</dbReference>
<dbReference type="Gene3D" id="2.60.40.420">
    <property type="entry name" value="Cupredoxins - blue copper proteins"/>
    <property type="match status" value="3"/>
</dbReference>
<proteinExistence type="inferred from homology"/>
<feature type="domain" description="Plastocyanin-like" evidence="15">
    <location>
        <begin position="281"/>
        <end position="359"/>
    </location>
</feature>
<dbReference type="EC" id="1.10.3.2" evidence="5"/>
<evidence type="ECO:0000259" key="14">
    <source>
        <dbReference type="Pfam" id="PF00394"/>
    </source>
</evidence>
<dbReference type="Proteomes" id="UP000507245">
    <property type="component" value="Unassembled WGS sequence"/>
</dbReference>
<evidence type="ECO:0000256" key="13">
    <source>
        <dbReference type="ARBA" id="ARBA00023185"/>
    </source>
</evidence>
<dbReference type="GO" id="GO:0048046">
    <property type="term" value="C:apoplast"/>
    <property type="evidence" value="ECO:0007669"/>
    <property type="project" value="UniProtKB-SubCell"/>
</dbReference>
<keyword evidence="9" id="KW-0677">Repeat</keyword>
<evidence type="ECO:0000256" key="8">
    <source>
        <dbReference type="ARBA" id="ARBA00022723"/>
    </source>
</evidence>
<dbReference type="OrthoDB" id="2121828at2759"/>
<organism evidence="17 18">
    <name type="scientific">Prunus armeniaca</name>
    <name type="common">Apricot</name>
    <name type="synonym">Armeniaca vulgaris</name>
    <dbReference type="NCBI Taxonomy" id="36596"/>
    <lineage>
        <taxon>Eukaryota</taxon>
        <taxon>Viridiplantae</taxon>
        <taxon>Streptophyta</taxon>
        <taxon>Embryophyta</taxon>
        <taxon>Tracheophyta</taxon>
        <taxon>Spermatophyta</taxon>
        <taxon>Magnoliopsida</taxon>
        <taxon>eudicotyledons</taxon>
        <taxon>Gunneridae</taxon>
        <taxon>Pentapetalae</taxon>
        <taxon>rosids</taxon>
        <taxon>fabids</taxon>
        <taxon>Rosales</taxon>
        <taxon>Rosaceae</taxon>
        <taxon>Amygdaloideae</taxon>
        <taxon>Amygdaleae</taxon>
        <taxon>Prunus</taxon>
    </lineage>
</organism>
<evidence type="ECO:0000256" key="1">
    <source>
        <dbReference type="ARBA" id="ARBA00000349"/>
    </source>
</evidence>
<dbReference type="PANTHER" id="PTHR11709">
    <property type="entry name" value="MULTI-COPPER OXIDASE"/>
    <property type="match status" value="1"/>
</dbReference>
<evidence type="ECO:0000259" key="15">
    <source>
        <dbReference type="Pfam" id="PF07731"/>
    </source>
</evidence>
<dbReference type="PROSITE" id="PS00080">
    <property type="entry name" value="MULTICOPPER_OXIDASE2"/>
    <property type="match status" value="1"/>
</dbReference>